<dbReference type="AlphaFoldDB" id="D0R201"/>
<protein>
    <submittedName>
        <fullName evidence="1">Uncharacterized protein</fullName>
    </submittedName>
</protein>
<sequence length="118" mass="14051">MHFDYYNDSRFNTYYLGKIIKEDENHLLFESLNNLGQLDGILLINKKHLIHTVHQSTELDYYQYLVNYHHKQSTFNPRNLKIDYPQSELKSDIKKQELVGIDNYAFDNTNIGVVTAFY</sequence>
<keyword evidence="2" id="KW-1185">Reference proteome</keyword>
<dbReference type="Proteomes" id="UP000002627">
    <property type="component" value="Chromosome"/>
</dbReference>
<organism evidence="1 2">
    <name type="scientific">Lactobacillus johnsonii (strain FI9785)</name>
    <dbReference type="NCBI Taxonomy" id="633699"/>
    <lineage>
        <taxon>Bacteria</taxon>
        <taxon>Bacillati</taxon>
        <taxon>Bacillota</taxon>
        <taxon>Bacilli</taxon>
        <taxon>Lactobacillales</taxon>
        <taxon>Lactobacillaceae</taxon>
        <taxon>Lactobacillus</taxon>
    </lineage>
</organism>
<dbReference type="KEGG" id="ljf:FI9785_559"/>
<proteinExistence type="predicted"/>
<evidence type="ECO:0000313" key="2">
    <source>
        <dbReference type="Proteomes" id="UP000002627"/>
    </source>
</evidence>
<dbReference type="HOGENOM" id="CLU_2070094_0_0_9"/>
<accession>D0R201</accession>
<dbReference type="EMBL" id="FN298497">
    <property type="protein sequence ID" value="CAX66438.1"/>
    <property type="molecule type" value="Genomic_DNA"/>
</dbReference>
<evidence type="ECO:0000313" key="1">
    <source>
        <dbReference type="EMBL" id="CAX66438.1"/>
    </source>
</evidence>
<gene>
    <name evidence="1" type="ordered locus">FI9785_559</name>
</gene>
<name>D0R201_LACJF</name>
<reference evidence="1 2" key="1">
    <citation type="journal article" date="2009" name="J. Bacteriol.">
        <title>Complete genome sequence of Lactobacillus johnsonii FI9785, a competitive exclusion agent against pathogens in poultry.</title>
        <authorList>
            <person name="Wegmann U."/>
            <person name="Overweg K."/>
            <person name="Horn N."/>
            <person name="Goesmann A."/>
            <person name="Narbad A."/>
            <person name="Gasson M.J."/>
            <person name="Shearman C."/>
        </authorList>
    </citation>
    <scope>NUCLEOTIDE SEQUENCE [LARGE SCALE GENOMIC DNA]</scope>
    <source>
        <strain evidence="1 2">FI9785</strain>
    </source>
</reference>